<evidence type="ECO:0000313" key="6">
    <source>
        <dbReference type="Proteomes" id="UP000317291"/>
    </source>
</evidence>
<dbReference type="Gene3D" id="3.40.190.10">
    <property type="entry name" value="Periplasmic binding protein-like II"/>
    <property type="match status" value="1"/>
</dbReference>
<name>A0A5C5RDM7_9ACTN</name>
<evidence type="ECO:0000256" key="1">
    <source>
        <dbReference type="ARBA" id="ARBA00005695"/>
    </source>
</evidence>
<evidence type="ECO:0000259" key="4">
    <source>
        <dbReference type="Pfam" id="PF00496"/>
    </source>
</evidence>
<feature type="domain" description="Solute-binding protein family 5" evidence="4">
    <location>
        <begin position="87"/>
        <end position="425"/>
    </location>
</feature>
<dbReference type="Gene3D" id="3.10.105.10">
    <property type="entry name" value="Dipeptide-binding Protein, Domain 3"/>
    <property type="match status" value="1"/>
</dbReference>
<dbReference type="PROSITE" id="PS51257">
    <property type="entry name" value="PROKAR_LIPOPROTEIN"/>
    <property type="match status" value="1"/>
</dbReference>
<proteinExistence type="inferred from homology"/>
<dbReference type="Proteomes" id="UP000317291">
    <property type="component" value="Unassembled WGS sequence"/>
</dbReference>
<dbReference type="EMBL" id="VIGW01000001">
    <property type="protein sequence ID" value="TWS21097.1"/>
    <property type="molecule type" value="Genomic_DNA"/>
</dbReference>
<dbReference type="SUPFAM" id="SSF53850">
    <property type="entry name" value="Periplasmic binding protein-like II"/>
    <property type="match status" value="1"/>
</dbReference>
<keyword evidence="2" id="KW-0813">Transport</keyword>
<keyword evidence="3" id="KW-0732">Signal</keyword>
<dbReference type="InterPro" id="IPR039424">
    <property type="entry name" value="SBP_5"/>
</dbReference>
<evidence type="ECO:0000313" key="5">
    <source>
        <dbReference type="EMBL" id="TWS21097.1"/>
    </source>
</evidence>
<dbReference type="GO" id="GO:1904680">
    <property type="term" value="F:peptide transmembrane transporter activity"/>
    <property type="evidence" value="ECO:0007669"/>
    <property type="project" value="TreeGrafter"/>
</dbReference>
<dbReference type="CDD" id="cd00995">
    <property type="entry name" value="PBP2_NikA_DppA_OppA_like"/>
    <property type="match status" value="1"/>
</dbReference>
<dbReference type="PIRSF" id="PIRSF002741">
    <property type="entry name" value="MppA"/>
    <property type="match status" value="1"/>
</dbReference>
<dbReference type="InterPro" id="IPR030678">
    <property type="entry name" value="Peptide/Ni-bd"/>
</dbReference>
<dbReference type="PANTHER" id="PTHR30290:SF9">
    <property type="entry name" value="OLIGOPEPTIDE-BINDING PROTEIN APPA"/>
    <property type="match status" value="1"/>
</dbReference>
<organism evidence="5 6">
    <name type="scientific">Tsukamurella asaccharolytica</name>
    <dbReference type="NCBI Taxonomy" id="2592067"/>
    <lineage>
        <taxon>Bacteria</taxon>
        <taxon>Bacillati</taxon>
        <taxon>Actinomycetota</taxon>
        <taxon>Actinomycetes</taxon>
        <taxon>Mycobacteriales</taxon>
        <taxon>Tsukamurellaceae</taxon>
        <taxon>Tsukamurella</taxon>
    </lineage>
</organism>
<gene>
    <name evidence="5" type="ORF">FK529_00295</name>
</gene>
<dbReference type="InterPro" id="IPR000914">
    <property type="entry name" value="SBP_5_dom"/>
</dbReference>
<dbReference type="Pfam" id="PF00496">
    <property type="entry name" value="SBP_bac_5"/>
    <property type="match status" value="1"/>
</dbReference>
<evidence type="ECO:0000256" key="2">
    <source>
        <dbReference type="ARBA" id="ARBA00022448"/>
    </source>
</evidence>
<accession>A0A5C5RDM7</accession>
<dbReference type="GO" id="GO:0015833">
    <property type="term" value="P:peptide transport"/>
    <property type="evidence" value="ECO:0007669"/>
    <property type="project" value="TreeGrafter"/>
</dbReference>
<dbReference type="PROSITE" id="PS51318">
    <property type="entry name" value="TAT"/>
    <property type="match status" value="1"/>
</dbReference>
<dbReference type="RefSeq" id="WP_146558465.1">
    <property type="nucleotide sequence ID" value="NZ_VIGW01000001.1"/>
</dbReference>
<dbReference type="AlphaFoldDB" id="A0A5C5RDM7"/>
<evidence type="ECO:0000256" key="3">
    <source>
        <dbReference type="ARBA" id="ARBA00022729"/>
    </source>
</evidence>
<dbReference type="GO" id="GO:0042597">
    <property type="term" value="C:periplasmic space"/>
    <property type="evidence" value="ECO:0007669"/>
    <property type="project" value="UniProtKB-ARBA"/>
</dbReference>
<dbReference type="PANTHER" id="PTHR30290">
    <property type="entry name" value="PERIPLASMIC BINDING COMPONENT OF ABC TRANSPORTER"/>
    <property type="match status" value="1"/>
</dbReference>
<comment type="similarity">
    <text evidence="1">Belongs to the bacterial solute-binding protein 5 family.</text>
</comment>
<sequence>MSGVTRRSVLLGALGIGAAGVLSGCTSAVQQAREANTAPGTVGGTLVLGSLADIDPKSIYSQSVTTMAIGLLVWDTLIRYDRRTRTPTPAVARSWEAAPDGLSMTLRLRDDVRFHSGRALTSKDVAYAVSVYASDAAGSQLQAAAKAVTAVETPDPLTAVLRFAAPVPNIFDLLEFMLLVDENSAAGLRAGTEFVGTGPFRFDGREVAATARFRRFDDYWRGPARLDGVVLRVVRDSGALLTSIRAGQSDLVLDAAPRALRQFRDESLYRVTTGDVDDAAYYVGANVASPALADKRVRQAISYAVDRDRIAKEVFAGAAQPSSAPWAATSPGYDAAAAAHYRKDPARARALLAEAGGPRRLTLSYPTGLAAAPAIAAIVQNDLVEAGVEVDLDPREQAAFSPFLKSGQHQLWVGPHGFGQSDPLTLAAGAAPFKPKGNLSGFSAPEYTALVARLAEAGPGRPAVLREYTEYLLDQQFIVDLVVSPATYVSPARVKGLDWNLYKYIDLHGVTIR</sequence>
<dbReference type="InterPro" id="IPR006311">
    <property type="entry name" value="TAT_signal"/>
</dbReference>
<keyword evidence="6" id="KW-1185">Reference proteome</keyword>
<comment type="caution">
    <text evidence="5">The sequence shown here is derived from an EMBL/GenBank/DDBJ whole genome shotgun (WGS) entry which is preliminary data.</text>
</comment>
<reference evidence="5 6" key="1">
    <citation type="submission" date="2019-06" db="EMBL/GenBank/DDBJ databases">
        <title>Tsukamurella conjunctivitidis sp. nov., Tsukamurella assacharolytica sp. nov. and Tsukamurella sputae sp. nov. isolated from patients with conjunctivitis, bacteraemia (lymphoma) and respiratory infection (sputum) in Hong Kong.</title>
        <authorList>
            <person name="Teng J.L.L."/>
            <person name="Lee H.H."/>
            <person name="Fong J.Y.H."/>
            <person name="Fok K.M.N."/>
            <person name="Lau S.K.P."/>
            <person name="Woo P.C.Y."/>
        </authorList>
    </citation>
    <scope>NUCLEOTIDE SEQUENCE [LARGE SCALE GENOMIC DNA]</scope>
    <source>
        <strain evidence="5 6">HKU71</strain>
    </source>
</reference>
<dbReference type="GO" id="GO:0043190">
    <property type="term" value="C:ATP-binding cassette (ABC) transporter complex"/>
    <property type="evidence" value="ECO:0007669"/>
    <property type="project" value="InterPro"/>
</dbReference>
<dbReference type="OrthoDB" id="9046151at2"/>
<protein>
    <submittedName>
        <fullName evidence="5">ABC transporter substrate-binding protein</fullName>
    </submittedName>
</protein>